<keyword evidence="3" id="KW-1185">Reference proteome</keyword>
<proteinExistence type="predicted"/>
<gene>
    <name evidence="2" type="ORF">ABH992_003274</name>
</gene>
<feature type="transmembrane region" description="Helical" evidence="1">
    <location>
        <begin position="327"/>
        <end position="345"/>
    </location>
</feature>
<dbReference type="EMBL" id="JBGBZN010000002">
    <property type="protein sequence ID" value="MEY9470875.1"/>
    <property type="molecule type" value="Genomic_DNA"/>
</dbReference>
<dbReference type="Proteomes" id="UP001565474">
    <property type="component" value="Unassembled WGS sequence"/>
</dbReference>
<name>A0ABV4GG02_9BRAD</name>
<dbReference type="SUPFAM" id="SSF52151">
    <property type="entry name" value="FabD/lysophospholipase-like"/>
    <property type="match status" value="1"/>
</dbReference>
<dbReference type="PANTHER" id="PTHR10728">
    <property type="entry name" value="CYTOSOLIC PHOSPHOLIPASE A2"/>
    <property type="match status" value="1"/>
</dbReference>
<evidence type="ECO:0000313" key="2">
    <source>
        <dbReference type="EMBL" id="MEY9470875.1"/>
    </source>
</evidence>
<sequence>MWNPCDADKVAAHTFHVELISRVATQPLGYSSGVEQRALASIFELFGRARAITQQEPNCQTFETIVWHVLNTYVRPFTAKWHERSESGELNALDSSDIFRAELQIIQRCLVALDDVLNSIRDREGLSASIADRSINQAIKIEMERPVGWRPLGEIANGNRSNLSKAEEQKVCERRKFYKIAERDWAAGLALSGGGIRSATFAMGIIVALSKRGLLPQFDYLSTVSGGGYAGSFLTQLLGAAAPEINLSLRETDLPFKRREGESELLRRIRQGASYLSGSVWERFTLAMAQAQGIFLTLIIVLSLISVVAFGDYLLRSEISDGTWNEIALYSSIGLIGLFLAVPLLRGWSGQSLAGETSWMALLGALFLVPPVWVGLGGIHRLIDLLLFERSGVEQLIIIWTVVGSTFIIIGVAFARISLSRPIILSATSMVALAVAEASAYRAFQIVGFGSAALFTAGALLISTALWFVLDINTTSLHNFYRTKLARSFLIDGQCQPARPIKLSGVDSSRSLFPILNCALNVPGSFDPRMRGRHADVMSFTPVAAGASLIDYSPIMDWENANPSLDLATAMALSGAAVSPQMGLQTKRYNSFWLTVLNLRLGAWLRNPKATGQKAPRPTIKNLLQEMLATADEKGTYIQISDGGHIENLGIYELLRRRCRFIVAVDGEHDEKMTFHGLTNLQRLAYIDFGITIEANLEDLRLGNEGLSRSHFRFCRIKYPLGQLDRQEEIGYLAYLKLSLTGNEGEFIRRYKLDEPAFPHHSTANQFFTEVQFEAYRALGEHIGDKMFLSAITCLSDGPAVDIQDWFIGLGNAFLDPLH</sequence>
<evidence type="ECO:0000313" key="3">
    <source>
        <dbReference type="Proteomes" id="UP001565474"/>
    </source>
</evidence>
<dbReference type="Gene3D" id="3.40.1090.10">
    <property type="entry name" value="Cytosolic phospholipase A2 catalytic domain"/>
    <property type="match status" value="1"/>
</dbReference>
<organism evidence="2 3">
    <name type="scientific">Bradyrhizobium yuanmingense</name>
    <dbReference type="NCBI Taxonomy" id="108015"/>
    <lineage>
        <taxon>Bacteria</taxon>
        <taxon>Pseudomonadati</taxon>
        <taxon>Pseudomonadota</taxon>
        <taxon>Alphaproteobacteria</taxon>
        <taxon>Hyphomicrobiales</taxon>
        <taxon>Nitrobacteraceae</taxon>
        <taxon>Bradyrhizobium</taxon>
    </lineage>
</organism>
<comment type="caution">
    <text evidence="2">The sequence shown here is derived from an EMBL/GenBank/DDBJ whole genome shotgun (WGS) entry which is preliminary data.</text>
</comment>
<evidence type="ECO:0000256" key="1">
    <source>
        <dbReference type="SAM" id="Phobius"/>
    </source>
</evidence>
<feature type="transmembrane region" description="Helical" evidence="1">
    <location>
        <begin position="357"/>
        <end position="376"/>
    </location>
</feature>
<protein>
    <recommendedName>
        <fullName evidence="4">PNPLA domain-containing protein</fullName>
    </recommendedName>
</protein>
<evidence type="ECO:0008006" key="4">
    <source>
        <dbReference type="Google" id="ProtNLM"/>
    </source>
</evidence>
<feature type="transmembrane region" description="Helical" evidence="1">
    <location>
        <begin position="293"/>
        <end position="315"/>
    </location>
</feature>
<dbReference type="InterPro" id="IPR016035">
    <property type="entry name" value="Acyl_Trfase/lysoPLipase"/>
</dbReference>
<keyword evidence="1" id="KW-0812">Transmembrane</keyword>
<feature type="transmembrane region" description="Helical" evidence="1">
    <location>
        <begin position="185"/>
        <end position="209"/>
    </location>
</feature>
<feature type="transmembrane region" description="Helical" evidence="1">
    <location>
        <begin position="396"/>
        <end position="415"/>
    </location>
</feature>
<accession>A0ABV4GG02</accession>
<feature type="transmembrane region" description="Helical" evidence="1">
    <location>
        <begin position="229"/>
        <end position="249"/>
    </location>
</feature>
<reference evidence="2 3" key="1">
    <citation type="submission" date="2024-07" db="EMBL/GenBank/DDBJ databases">
        <title>Genomic Encyclopedia of Type Strains, Phase V (KMG-V): Genome sequencing to study the core and pangenomes of soil and plant-associated prokaryotes.</title>
        <authorList>
            <person name="Whitman W."/>
        </authorList>
    </citation>
    <scope>NUCLEOTIDE SEQUENCE [LARGE SCALE GENOMIC DNA]</scope>
    <source>
        <strain evidence="2 3">USDA 222</strain>
    </source>
</reference>
<dbReference type="PANTHER" id="PTHR10728:SF40">
    <property type="entry name" value="PATATIN FAMILY PROTEIN"/>
    <property type="match status" value="1"/>
</dbReference>
<feature type="transmembrane region" description="Helical" evidence="1">
    <location>
        <begin position="446"/>
        <end position="470"/>
    </location>
</feature>
<keyword evidence="1" id="KW-0472">Membrane</keyword>
<keyword evidence="1" id="KW-1133">Transmembrane helix</keyword>